<dbReference type="VEuPathDB" id="FungiDB:BO72DRAFT_46022"/>
<evidence type="ECO:0000313" key="2">
    <source>
        <dbReference type="EMBL" id="RAK79486.1"/>
    </source>
</evidence>
<proteinExistence type="predicted"/>
<gene>
    <name evidence="2" type="ORF">BO72DRAFT_46022</name>
</gene>
<feature type="transmembrane region" description="Helical" evidence="1">
    <location>
        <begin position="81"/>
        <end position="103"/>
    </location>
</feature>
<sequence length="154" mass="17140">MMAARGAHALTNRQGLFSERLDRPAGDSTVCLSCLSYFYEELLGLNFVLPFLQTHFPGWLVWLCLIHALNPLHSPAFRGCYLFTAHLVLCFISLSKLISLLFFTDRGLHCSRLWLFFPTTNCCCPSSSPLVGWPDLGIDSLLLTISGSVPFPVS</sequence>
<name>A0A8G1W1J7_9EURO</name>
<dbReference type="GeneID" id="63863787"/>
<organism evidence="2 3">
    <name type="scientific">Aspergillus fijiensis CBS 313.89</name>
    <dbReference type="NCBI Taxonomy" id="1448319"/>
    <lineage>
        <taxon>Eukaryota</taxon>
        <taxon>Fungi</taxon>
        <taxon>Dikarya</taxon>
        <taxon>Ascomycota</taxon>
        <taxon>Pezizomycotina</taxon>
        <taxon>Eurotiomycetes</taxon>
        <taxon>Eurotiomycetidae</taxon>
        <taxon>Eurotiales</taxon>
        <taxon>Aspergillaceae</taxon>
        <taxon>Aspergillus</taxon>
    </lineage>
</organism>
<accession>A0A8G1W1J7</accession>
<dbReference type="Proteomes" id="UP000249789">
    <property type="component" value="Unassembled WGS sequence"/>
</dbReference>
<keyword evidence="1" id="KW-1133">Transmembrane helix</keyword>
<dbReference type="EMBL" id="KZ824633">
    <property type="protein sequence ID" value="RAK79486.1"/>
    <property type="molecule type" value="Genomic_DNA"/>
</dbReference>
<feature type="transmembrane region" description="Helical" evidence="1">
    <location>
        <begin position="47"/>
        <end position="69"/>
    </location>
</feature>
<keyword evidence="3" id="KW-1185">Reference proteome</keyword>
<dbReference type="AlphaFoldDB" id="A0A8G1W1J7"/>
<evidence type="ECO:0000313" key="3">
    <source>
        <dbReference type="Proteomes" id="UP000249789"/>
    </source>
</evidence>
<protein>
    <submittedName>
        <fullName evidence="2">Uncharacterized protein</fullName>
    </submittedName>
</protein>
<reference evidence="2 3" key="1">
    <citation type="submission" date="2018-02" db="EMBL/GenBank/DDBJ databases">
        <title>The genomes of Aspergillus section Nigri reveals drivers in fungal speciation.</title>
        <authorList>
            <consortium name="DOE Joint Genome Institute"/>
            <person name="Vesth T.C."/>
            <person name="Nybo J."/>
            <person name="Theobald S."/>
            <person name="Brandl J."/>
            <person name="Frisvad J.C."/>
            <person name="Nielsen K.F."/>
            <person name="Lyhne E.K."/>
            <person name="Kogle M.E."/>
            <person name="Kuo A."/>
            <person name="Riley R."/>
            <person name="Clum A."/>
            <person name="Nolan M."/>
            <person name="Lipzen A."/>
            <person name="Salamov A."/>
            <person name="Henrissat B."/>
            <person name="Wiebenga A."/>
            <person name="De vries R.P."/>
            <person name="Grigoriev I.V."/>
            <person name="Mortensen U.H."/>
            <person name="Andersen M.R."/>
            <person name="Baker S.E."/>
        </authorList>
    </citation>
    <scope>NUCLEOTIDE SEQUENCE [LARGE SCALE GENOMIC DNA]</scope>
    <source>
        <strain evidence="2 3">CBS 313.89</strain>
    </source>
</reference>
<keyword evidence="1" id="KW-0812">Transmembrane</keyword>
<keyword evidence="1" id="KW-0472">Membrane</keyword>
<dbReference type="RefSeq" id="XP_040803496.1">
    <property type="nucleotide sequence ID" value="XM_040946454.1"/>
</dbReference>
<evidence type="ECO:0000256" key="1">
    <source>
        <dbReference type="SAM" id="Phobius"/>
    </source>
</evidence>